<name>A0A1G2LEU9_9BACT</name>
<dbReference type="Gene3D" id="3.30.1380.10">
    <property type="match status" value="1"/>
</dbReference>
<dbReference type="HAMAP" id="MF_01924">
    <property type="entry name" value="A_A_dipeptidase"/>
    <property type="match status" value="1"/>
</dbReference>
<comment type="function">
    <text evidence="9">Catalyzes hydrolysis of the D-alanyl-D-alanine dipeptide.</text>
</comment>
<dbReference type="GO" id="GO:0071555">
    <property type="term" value="P:cell wall organization"/>
    <property type="evidence" value="ECO:0007669"/>
    <property type="project" value="UniProtKB-KW"/>
</dbReference>
<dbReference type="Pfam" id="PF01427">
    <property type="entry name" value="Peptidase_M15"/>
    <property type="match status" value="1"/>
</dbReference>
<dbReference type="GO" id="GO:0160237">
    <property type="term" value="F:D-Ala-D-Ala dipeptidase activity"/>
    <property type="evidence" value="ECO:0007669"/>
    <property type="project" value="UniProtKB-EC"/>
</dbReference>
<proteinExistence type="inferred from homology"/>
<dbReference type="EMBL" id="MHQT01000006">
    <property type="protein sequence ID" value="OHA10054.1"/>
    <property type="molecule type" value="Genomic_DNA"/>
</dbReference>
<evidence type="ECO:0000256" key="2">
    <source>
        <dbReference type="ARBA" id="ARBA00022670"/>
    </source>
</evidence>
<evidence type="ECO:0000256" key="4">
    <source>
        <dbReference type="ARBA" id="ARBA00022801"/>
    </source>
</evidence>
<dbReference type="GO" id="GO:0008270">
    <property type="term" value="F:zinc ion binding"/>
    <property type="evidence" value="ECO:0007669"/>
    <property type="project" value="UniProtKB-UniRule"/>
</dbReference>
<dbReference type="GO" id="GO:0008237">
    <property type="term" value="F:metallopeptidase activity"/>
    <property type="evidence" value="ECO:0007669"/>
    <property type="project" value="UniProtKB-KW"/>
</dbReference>
<keyword evidence="7 9" id="KW-0482">Metalloprotease</keyword>
<feature type="binding site" evidence="9">
    <location>
        <position position="123"/>
    </location>
    <ligand>
        <name>Zn(2+)</name>
        <dbReference type="ChEBI" id="CHEBI:29105"/>
        <note>catalytic</note>
    </ligand>
</feature>
<dbReference type="GO" id="GO:0006508">
    <property type="term" value="P:proteolysis"/>
    <property type="evidence" value="ECO:0007669"/>
    <property type="project" value="UniProtKB-KW"/>
</dbReference>
<sequence length="222" mass="24790">MPEEVTRAVPIVETNDPLVDVIERAEHERLPVVFAPVAPRETPRAYLRREAANRLMNAVRALKEYSQGALALKITDAFRPLALQRKYFEDISRDIAAREGLRGKELWERTSEFIADPGGSPPHTTGGAVDCTVIVEKSGKELPMGTAIDTVDDRSNFWHPAIKGVVRQNRQMLLRIMTAAGFVNAATEWWHYSFGDQYWAAFLGKPQAIYGKVESVPASENA</sequence>
<keyword evidence="2 9" id="KW-0645">Protease</keyword>
<dbReference type="InterPro" id="IPR000755">
    <property type="entry name" value="A_A_dipeptidase"/>
</dbReference>
<evidence type="ECO:0000256" key="6">
    <source>
        <dbReference type="ARBA" id="ARBA00022997"/>
    </source>
</evidence>
<evidence type="ECO:0000313" key="11">
    <source>
        <dbReference type="Proteomes" id="UP000178977"/>
    </source>
</evidence>
<feature type="site" description="Transition state stabilizer" evidence="9">
    <location>
        <position position="79"/>
    </location>
</feature>
<comment type="similarity">
    <text evidence="9">Belongs to the peptidase M15D family.</text>
</comment>
<evidence type="ECO:0000256" key="1">
    <source>
        <dbReference type="ARBA" id="ARBA00001362"/>
    </source>
</evidence>
<keyword evidence="8" id="KW-0961">Cell wall biogenesis/degradation</keyword>
<feature type="binding site" evidence="9">
    <location>
        <position position="130"/>
    </location>
    <ligand>
        <name>Zn(2+)</name>
        <dbReference type="ChEBI" id="CHEBI:29105"/>
        <note>catalytic</note>
    </ligand>
</feature>
<keyword evidence="4 9" id="KW-0378">Hydrolase</keyword>
<comment type="cofactor">
    <cofactor evidence="9">
        <name>Zn(2+)</name>
        <dbReference type="ChEBI" id="CHEBI:29105"/>
    </cofactor>
    <text evidence="9">Binds 1 zinc ion per subunit.</text>
</comment>
<evidence type="ECO:0000256" key="3">
    <source>
        <dbReference type="ARBA" id="ARBA00022723"/>
    </source>
</evidence>
<evidence type="ECO:0000313" key="10">
    <source>
        <dbReference type="EMBL" id="OHA10054.1"/>
    </source>
</evidence>
<evidence type="ECO:0000256" key="8">
    <source>
        <dbReference type="ARBA" id="ARBA00023316"/>
    </source>
</evidence>
<feature type="active site" description="Proton donor/acceptor" evidence="9">
    <location>
        <position position="188"/>
    </location>
</feature>
<accession>A0A1G2LEU9</accession>
<dbReference type="AlphaFoldDB" id="A0A1G2LEU9"/>
<evidence type="ECO:0000256" key="5">
    <source>
        <dbReference type="ARBA" id="ARBA00022833"/>
    </source>
</evidence>
<comment type="caution">
    <text evidence="10">The sequence shown here is derived from an EMBL/GenBank/DDBJ whole genome shotgun (WGS) entry which is preliminary data.</text>
</comment>
<dbReference type="InterPro" id="IPR009045">
    <property type="entry name" value="Zn_M74/Hedgehog-like"/>
</dbReference>
<dbReference type="Proteomes" id="UP000178977">
    <property type="component" value="Unassembled WGS sequence"/>
</dbReference>
<evidence type="ECO:0000256" key="7">
    <source>
        <dbReference type="ARBA" id="ARBA00023049"/>
    </source>
</evidence>
<organism evidence="10 11">
    <name type="scientific">Candidatus Sungbacteria bacterium RIFCSPLOWO2_01_FULL_60_25</name>
    <dbReference type="NCBI Taxonomy" id="1802281"/>
    <lineage>
        <taxon>Bacteria</taxon>
        <taxon>Candidatus Sungiibacteriota</taxon>
    </lineage>
</organism>
<keyword evidence="5 9" id="KW-0862">Zinc</keyword>
<keyword evidence="6 9" id="KW-0224">Dipeptidase</keyword>
<reference evidence="10 11" key="1">
    <citation type="journal article" date="2016" name="Nat. Commun.">
        <title>Thousands of microbial genomes shed light on interconnected biogeochemical processes in an aquifer system.</title>
        <authorList>
            <person name="Anantharaman K."/>
            <person name="Brown C.T."/>
            <person name="Hug L.A."/>
            <person name="Sharon I."/>
            <person name="Castelle C.J."/>
            <person name="Probst A.J."/>
            <person name="Thomas B.C."/>
            <person name="Singh A."/>
            <person name="Wilkins M.J."/>
            <person name="Karaoz U."/>
            <person name="Brodie E.L."/>
            <person name="Williams K.H."/>
            <person name="Hubbard S.S."/>
            <person name="Banfield J.F."/>
        </authorList>
    </citation>
    <scope>NUCLEOTIDE SEQUENCE [LARGE SCALE GENOMIC DNA]</scope>
</reference>
<protein>
    <recommendedName>
        <fullName evidence="9">D-alanyl-D-alanine dipeptidase</fullName>
        <shortName evidence="9">D-Ala-D-Ala dipeptidase</shortName>
        <ecNumber evidence="9">3.4.13.22</ecNumber>
    </recommendedName>
</protein>
<dbReference type="SUPFAM" id="SSF55166">
    <property type="entry name" value="Hedgehog/DD-peptidase"/>
    <property type="match status" value="1"/>
</dbReference>
<evidence type="ECO:0000256" key="9">
    <source>
        <dbReference type="HAMAP-Rule" id="MF_01924"/>
    </source>
</evidence>
<keyword evidence="3 9" id="KW-0479">Metal-binding</keyword>
<gene>
    <name evidence="10" type="ORF">A3A44_01050</name>
</gene>
<dbReference type="EC" id="3.4.13.22" evidence="9"/>
<dbReference type="PANTHER" id="PTHR43126:SF2">
    <property type="entry name" value="D-ALANYL-D-ALANINE DIPEPTIDASE"/>
    <property type="match status" value="1"/>
</dbReference>
<dbReference type="PANTHER" id="PTHR43126">
    <property type="entry name" value="D-ALANYL-D-ALANINE DIPEPTIDASE"/>
    <property type="match status" value="1"/>
</dbReference>
<comment type="catalytic activity">
    <reaction evidence="1 9">
        <text>D-alanyl-D-alanine + H2O = 2 D-alanine</text>
        <dbReference type="Rhea" id="RHEA:20661"/>
        <dbReference type="ChEBI" id="CHEBI:15377"/>
        <dbReference type="ChEBI" id="CHEBI:57416"/>
        <dbReference type="ChEBI" id="CHEBI:57822"/>
        <dbReference type="EC" id="3.4.13.22"/>
    </reaction>
</comment>
<feature type="binding site" evidence="9">
    <location>
        <position position="191"/>
    </location>
    <ligand>
        <name>Zn(2+)</name>
        <dbReference type="ChEBI" id="CHEBI:29105"/>
        <note>catalytic</note>
    </ligand>
</feature>